<dbReference type="Pfam" id="PF18146">
    <property type="entry name" value="CinA_KH"/>
    <property type="match status" value="1"/>
</dbReference>
<dbReference type="SUPFAM" id="SSF142433">
    <property type="entry name" value="CinA-like"/>
    <property type="match status" value="1"/>
</dbReference>
<proteinExistence type="inferred from homology"/>
<dbReference type="Pfam" id="PF00994">
    <property type="entry name" value="MoCF_biosynth"/>
    <property type="match status" value="1"/>
</dbReference>
<accession>A0A498CM57</accession>
<evidence type="ECO:0000313" key="4">
    <source>
        <dbReference type="Proteomes" id="UP000276301"/>
    </source>
</evidence>
<organism evidence="3 4">
    <name type="scientific">Anaerotruncus massiliensis</name>
    <name type="common">ex Liu et al. 2021</name>
    <dbReference type="NCBI Taxonomy" id="2321404"/>
    <lineage>
        <taxon>Bacteria</taxon>
        <taxon>Bacillati</taxon>
        <taxon>Bacillota</taxon>
        <taxon>Clostridia</taxon>
        <taxon>Eubacteriales</taxon>
        <taxon>Oscillospiraceae</taxon>
        <taxon>Anaerotruncus</taxon>
    </lineage>
</organism>
<comment type="similarity">
    <text evidence="1">Belongs to the CinA family.</text>
</comment>
<dbReference type="Proteomes" id="UP000276301">
    <property type="component" value="Unassembled WGS sequence"/>
</dbReference>
<dbReference type="AlphaFoldDB" id="A0A498CM57"/>
<dbReference type="Gene3D" id="3.40.980.10">
    <property type="entry name" value="MoaB/Mog-like domain"/>
    <property type="match status" value="1"/>
</dbReference>
<evidence type="ECO:0000256" key="1">
    <source>
        <dbReference type="HAMAP-Rule" id="MF_00226"/>
    </source>
</evidence>
<dbReference type="SMART" id="SM00852">
    <property type="entry name" value="MoCF_biosynth"/>
    <property type="match status" value="1"/>
</dbReference>
<dbReference type="CDD" id="cd00885">
    <property type="entry name" value="cinA"/>
    <property type="match status" value="1"/>
</dbReference>
<dbReference type="InterPro" id="IPR036425">
    <property type="entry name" value="MoaB/Mog-like_dom_sf"/>
</dbReference>
<dbReference type="EMBL" id="RCHT01000008">
    <property type="protein sequence ID" value="RLL11631.1"/>
    <property type="molecule type" value="Genomic_DNA"/>
</dbReference>
<dbReference type="NCBIfam" id="NF001813">
    <property type="entry name" value="PRK00549.1"/>
    <property type="match status" value="1"/>
</dbReference>
<dbReference type="Gene3D" id="3.90.950.20">
    <property type="entry name" value="CinA-like"/>
    <property type="match status" value="1"/>
</dbReference>
<dbReference type="NCBIfam" id="TIGR00200">
    <property type="entry name" value="cinA_nterm"/>
    <property type="match status" value="1"/>
</dbReference>
<dbReference type="RefSeq" id="WP_121586731.1">
    <property type="nucleotide sequence ID" value="NZ_RCHT01000008.1"/>
</dbReference>
<gene>
    <name evidence="1" type="primary">cinA</name>
    <name evidence="3" type="ORF">D4A47_06950</name>
</gene>
<dbReference type="InterPro" id="IPR050101">
    <property type="entry name" value="CinA"/>
</dbReference>
<dbReference type="SUPFAM" id="SSF53218">
    <property type="entry name" value="Molybdenum cofactor biosynthesis proteins"/>
    <property type="match status" value="1"/>
</dbReference>
<dbReference type="PANTHER" id="PTHR13939">
    <property type="entry name" value="NICOTINAMIDE-NUCLEOTIDE AMIDOHYDROLASE PNCC"/>
    <property type="match status" value="1"/>
</dbReference>
<dbReference type="Gene3D" id="3.30.70.2860">
    <property type="match status" value="1"/>
</dbReference>
<keyword evidence="4" id="KW-1185">Reference proteome</keyword>
<feature type="domain" description="MoaB/Mog" evidence="2">
    <location>
        <begin position="6"/>
        <end position="173"/>
    </location>
</feature>
<dbReference type="InterPro" id="IPR008136">
    <property type="entry name" value="CinA_C"/>
</dbReference>
<dbReference type="InterPro" id="IPR001453">
    <property type="entry name" value="MoaB/Mog_dom"/>
</dbReference>
<sequence length="420" mass="45251">MSESAEILCIGTEILLGNIVNTNSQVLSRGLAELGVNVYRHTAVGDNPERLREALDEAFARNDIVITTGGLGPTYDDLSKETIADWFGLPLEMHEPSARAIEAYFGGMKRPMCQSNLKQAMMPRGCTVLENRNGTAPGAIIEGKGKTAIMLPGPPREMTPMFERQVLPYLAKRADHVLRSHCIYFFGIGESTLESQLRGEMQAMKNPTLAPYAKDGEVMLRVTASAPTEAEAERLMEPVIASLRERYPQYIYGVDVDNLQTAAVRVLKDAGLTAAAAESCTGGYIAKRLTDVPGSSEVFGCGAVTYANGAKERLLGVQGSTLARYGAVSPQTAREMADGVRRLSGADIGVSTTGVAGPDGGTDEKPVGLVYVGISSEWLNDVVELRLGRGFDYGEREFIRYLASSHALAQILRAAQSRPE</sequence>
<reference evidence="3 4" key="1">
    <citation type="submission" date="2018-10" db="EMBL/GenBank/DDBJ databases">
        <title>Anaerotruncus faecis sp. nov., isolated from human feces.</title>
        <authorList>
            <person name="Wang Y.-J."/>
        </authorList>
    </citation>
    <scope>NUCLEOTIDE SEQUENCE [LARGE SCALE GENOMIC DNA]</scope>
    <source>
        <strain evidence="3 4">22A2-44</strain>
    </source>
</reference>
<evidence type="ECO:0000313" key="3">
    <source>
        <dbReference type="EMBL" id="RLL11631.1"/>
    </source>
</evidence>
<dbReference type="HAMAP" id="MF_00226_B">
    <property type="entry name" value="CinA_B"/>
    <property type="match status" value="1"/>
</dbReference>
<dbReference type="InterPro" id="IPR036653">
    <property type="entry name" value="CinA-like_C"/>
</dbReference>
<evidence type="ECO:0000259" key="2">
    <source>
        <dbReference type="SMART" id="SM00852"/>
    </source>
</evidence>
<name>A0A498CM57_9FIRM</name>
<dbReference type="Pfam" id="PF02464">
    <property type="entry name" value="CinA"/>
    <property type="match status" value="1"/>
</dbReference>
<dbReference type="NCBIfam" id="TIGR00177">
    <property type="entry name" value="molyb_syn"/>
    <property type="match status" value="1"/>
</dbReference>
<dbReference type="InterPro" id="IPR041424">
    <property type="entry name" value="CinA_KH"/>
</dbReference>
<dbReference type="InterPro" id="IPR008135">
    <property type="entry name" value="Competence-induced_CinA"/>
</dbReference>
<dbReference type="PIRSF" id="PIRSF006728">
    <property type="entry name" value="CinA"/>
    <property type="match status" value="1"/>
</dbReference>
<comment type="caution">
    <text evidence="3">The sequence shown here is derived from an EMBL/GenBank/DDBJ whole genome shotgun (WGS) entry which is preliminary data.</text>
</comment>
<protein>
    <recommendedName>
        <fullName evidence="1">Putative competence-damage inducible protein</fullName>
    </recommendedName>
</protein>
<dbReference type="PANTHER" id="PTHR13939:SF0">
    <property type="entry name" value="NMN AMIDOHYDROLASE-LIKE PROTEIN YFAY"/>
    <property type="match status" value="1"/>
</dbReference>
<dbReference type="NCBIfam" id="TIGR00199">
    <property type="entry name" value="PncC_domain"/>
    <property type="match status" value="1"/>
</dbReference>